<dbReference type="PROSITE" id="PS50109">
    <property type="entry name" value="HIS_KIN"/>
    <property type="match status" value="1"/>
</dbReference>
<evidence type="ECO:0000313" key="17">
    <source>
        <dbReference type="EMBL" id="PQL57458.1"/>
    </source>
</evidence>
<dbReference type="InterPro" id="IPR003660">
    <property type="entry name" value="HAMP_dom"/>
</dbReference>
<evidence type="ECO:0000256" key="13">
    <source>
        <dbReference type="ARBA" id="ARBA00023136"/>
    </source>
</evidence>
<dbReference type="CDD" id="cd00082">
    <property type="entry name" value="HisKA"/>
    <property type="match status" value="1"/>
</dbReference>
<accession>A0ABX5C266</accession>
<feature type="domain" description="Histidine kinase" evidence="15">
    <location>
        <begin position="274"/>
        <end position="494"/>
    </location>
</feature>
<dbReference type="SMART" id="SM00387">
    <property type="entry name" value="HATPase_c"/>
    <property type="match status" value="1"/>
</dbReference>
<keyword evidence="10" id="KW-0067">ATP-binding</keyword>
<dbReference type="InterPro" id="IPR036890">
    <property type="entry name" value="HATPase_C_sf"/>
</dbReference>
<keyword evidence="5" id="KW-0597">Phosphoprotein</keyword>
<dbReference type="Gene3D" id="1.10.287.130">
    <property type="match status" value="1"/>
</dbReference>
<evidence type="ECO:0000256" key="7">
    <source>
        <dbReference type="ARBA" id="ARBA00022692"/>
    </source>
</evidence>
<dbReference type="SUPFAM" id="SSF47384">
    <property type="entry name" value="Homodimeric domain of signal transducing histidine kinase"/>
    <property type="match status" value="1"/>
</dbReference>
<dbReference type="Pfam" id="PF02518">
    <property type="entry name" value="HATPase_c"/>
    <property type="match status" value="1"/>
</dbReference>
<dbReference type="SUPFAM" id="SSF55874">
    <property type="entry name" value="ATPase domain of HSP90 chaperone/DNA topoisomerase II/histidine kinase"/>
    <property type="match status" value="1"/>
</dbReference>
<dbReference type="InterPro" id="IPR004358">
    <property type="entry name" value="Sig_transdc_His_kin-like_C"/>
</dbReference>
<evidence type="ECO:0000256" key="1">
    <source>
        <dbReference type="ARBA" id="ARBA00000085"/>
    </source>
</evidence>
<keyword evidence="18" id="KW-1185">Reference proteome</keyword>
<keyword evidence="6" id="KW-0808">Transferase</keyword>
<keyword evidence="13 14" id="KW-0472">Membrane</keyword>
<dbReference type="InterPro" id="IPR050398">
    <property type="entry name" value="HssS/ArlS-like"/>
</dbReference>
<feature type="transmembrane region" description="Helical" evidence="14">
    <location>
        <begin position="177"/>
        <end position="202"/>
    </location>
</feature>
<keyword evidence="11 14" id="KW-1133">Transmembrane helix</keyword>
<evidence type="ECO:0000256" key="11">
    <source>
        <dbReference type="ARBA" id="ARBA00022989"/>
    </source>
</evidence>
<feature type="transmembrane region" description="Helical" evidence="14">
    <location>
        <begin position="20"/>
        <end position="40"/>
    </location>
</feature>
<dbReference type="PANTHER" id="PTHR45528">
    <property type="entry name" value="SENSOR HISTIDINE KINASE CPXA"/>
    <property type="match status" value="1"/>
</dbReference>
<dbReference type="Pfam" id="PF00512">
    <property type="entry name" value="HisKA"/>
    <property type="match status" value="1"/>
</dbReference>
<name>A0ABX5C266_9FIRM</name>
<sequence length="499" mass="56530">MNTWFQNLKVQYKLLLSNLLMLVIPLITLFLLVGGIWSLLRFSNPIEQRSWMMLAPSTIQSQILQFELEQINKKLLSKDTTVFSLRNNTSVIEAQGVDVVIMKDDTVLYMTPDSDGEHIVSTFKKIGLITDNDSRYYEWDGDRLTYVNRYGDGMLVIGAGHIPFMAKSMGHETDEKVLVEFLFGLALALVVASAVFGGIYIANRLSKQILLPLQYLQRAAIDIKKGVTPSLIKVTYHDELGETCEAFNNMQRSLAREKQLREEYEEKRRQMIAGICHDIATPLTSVKGYASGILDGVARTPEKQTHYVQMIYIMAGNIEKLVSMLSDFSKLELGQIVYDYRPVSLNQVISEYIERHKGDFEDKGIILVESYGESDQLVRTDVKQFVRILDNIFSNSWKYRSTDPLKINVSTVYQNHRVRLTITDNGIGVPEASLNQLFDIFFRTDEARSEVANGNGIGLAIVKQIVMDMDGEIWAEKGLNGSGLSIIMEFPIMTELEEA</sequence>
<evidence type="ECO:0000256" key="9">
    <source>
        <dbReference type="ARBA" id="ARBA00022777"/>
    </source>
</evidence>
<evidence type="ECO:0000256" key="3">
    <source>
        <dbReference type="ARBA" id="ARBA00012438"/>
    </source>
</evidence>
<dbReference type="InterPro" id="IPR005467">
    <property type="entry name" value="His_kinase_dom"/>
</dbReference>
<dbReference type="CDD" id="cd06225">
    <property type="entry name" value="HAMP"/>
    <property type="match status" value="1"/>
</dbReference>
<evidence type="ECO:0000256" key="10">
    <source>
        <dbReference type="ARBA" id="ARBA00022840"/>
    </source>
</evidence>
<feature type="domain" description="HAMP" evidence="16">
    <location>
        <begin position="207"/>
        <end position="259"/>
    </location>
</feature>
<comment type="catalytic activity">
    <reaction evidence="1">
        <text>ATP + protein L-histidine = ADP + protein N-phospho-L-histidine.</text>
        <dbReference type="EC" id="2.7.13.3"/>
    </reaction>
</comment>
<organism evidence="17 18">
    <name type="scientific">Veillonella infantium</name>
    <dbReference type="NCBI Taxonomy" id="1911679"/>
    <lineage>
        <taxon>Bacteria</taxon>
        <taxon>Bacillati</taxon>
        <taxon>Bacillota</taxon>
        <taxon>Negativicutes</taxon>
        <taxon>Veillonellales</taxon>
        <taxon>Veillonellaceae</taxon>
        <taxon>Veillonella</taxon>
    </lineage>
</organism>
<dbReference type="PROSITE" id="PS50885">
    <property type="entry name" value="HAMP"/>
    <property type="match status" value="1"/>
</dbReference>
<evidence type="ECO:0000259" key="16">
    <source>
        <dbReference type="PROSITE" id="PS50885"/>
    </source>
</evidence>
<keyword evidence="8" id="KW-0547">Nucleotide-binding</keyword>
<evidence type="ECO:0000313" key="18">
    <source>
        <dbReference type="Proteomes" id="UP000238899"/>
    </source>
</evidence>
<evidence type="ECO:0000256" key="8">
    <source>
        <dbReference type="ARBA" id="ARBA00022741"/>
    </source>
</evidence>
<comment type="caution">
    <text evidence="17">The sequence shown here is derived from an EMBL/GenBank/DDBJ whole genome shotgun (WGS) entry which is preliminary data.</text>
</comment>
<evidence type="ECO:0000256" key="5">
    <source>
        <dbReference type="ARBA" id="ARBA00022553"/>
    </source>
</evidence>
<evidence type="ECO:0000256" key="2">
    <source>
        <dbReference type="ARBA" id="ARBA00004651"/>
    </source>
</evidence>
<evidence type="ECO:0000256" key="4">
    <source>
        <dbReference type="ARBA" id="ARBA00022475"/>
    </source>
</evidence>
<dbReference type="SMART" id="SM00304">
    <property type="entry name" value="HAMP"/>
    <property type="match status" value="1"/>
</dbReference>
<reference evidence="17 18" key="1">
    <citation type="journal article" date="2018" name="Int. J. Syst. Evol. Microbiol.">
        <title>Veillonella infantium sp. nov., an anaerobic, Gram-stain-negative coccus isolated from tongue biofilm of a Thai child.</title>
        <authorList>
            <person name="Mashima I."/>
            <person name="Liao Y.C."/>
            <person name="Miyakawa H."/>
            <person name="Theodorea C.F."/>
            <person name="Thawboon B."/>
            <person name="Thaweboon S."/>
            <person name="Scannapieco F.A."/>
            <person name="Nakazawa F."/>
        </authorList>
    </citation>
    <scope>NUCLEOTIDE SEQUENCE [LARGE SCALE GENOMIC DNA]</scope>
    <source>
        <strain evidence="17 18">T11011-4</strain>
    </source>
</reference>
<dbReference type="EMBL" id="PPDD01000012">
    <property type="protein sequence ID" value="PQL57458.1"/>
    <property type="molecule type" value="Genomic_DNA"/>
</dbReference>
<evidence type="ECO:0000256" key="14">
    <source>
        <dbReference type="SAM" id="Phobius"/>
    </source>
</evidence>
<evidence type="ECO:0000259" key="15">
    <source>
        <dbReference type="PROSITE" id="PS50109"/>
    </source>
</evidence>
<dbReference type="InterPro" id="IPR003594">
    <property type="entry name" value="HATPase_dom"/>
</dbReference>
<dbReference type="Proteomes" id="UP000238899">
    <property type="component" value="Unassembled WGS sequence"/>
</dbReference>
<dbReference type="PRINTS" id="PR00344">
    <property type="entry name" value="BCTRLSENSOR"/>
</dbReference>
<keyword evidence="7 14" id="KW-0812">Transmembrane</keyword>
<protein>
    <recommendedName>
        <fullName evidence="3">histidine kinase</fullName>
        <ecNumber evidence="3">2.7.13.3</ecNumber>
    </recommendedName>
</protein>
<evidence type="ECO:0000256" key="6">
    <source>
        <dbReference type="ARBA" id="ARBA00022679"/>
    </source>
</evidence>
<dbReference type="InterPro" id="IPR036097">
    <property type="entry name" value="HisK_dim/P_sf"/>
</dbReference>
<proteinExistence type="predicted"/>
<dbReference type="SMART" id="SM00388">
    <property type="entry name" value="HisKA"/>
    <property type="match status" value="1"/>
</dbReference>
<comment type="subcellular location">
    <subcellularLocation>
        <location evidence="2">Cell membrane</location>
        <topology evidence="2">Multi-pass membrane protein</topology>
    </subcellularLocation>
</comment>
<dbReference type="InterPro" id="IPR003661">
    <property type="entry name" value="HisK_dim/P_dom"/>
</dbReference>
<keyword evidence="4" id="KW-1003">Cell membrane</keyword>
<keyword evidence="12" id="KW-0902">Two-component regulatory system</keyword>
<dbReference type="Pfam" id="PF00672">
    <property type="entry name" value="HAMP"/>
    <property type="match status" value="1"/>
</dbReference>
<dbReference type="Gene3D" id="6.10.340.10">
    <property type="match status" value="1"/>
</dbReference>
<dbReference type="RefSeq" id="WP_105094715.1">
    <property type="nucleotide sequence ID" value="NZ_PPDD01000012.1"/>
</dbReference>
<gene>
    <name evidence="17" type="ORF">VCHSUH03_08390</name>
</gene>
<dbReference type="EC" id="2.7.13.3" evidence="3"/>
<keyword evidence="9 17" id="KW-0418">Kinase</keyword>
<dbReference type="GO" id="GO:0016301">
    <property type="term" value="F:kinase activity"/>
    <property type="evidence" value="ECO:0007669"/>
    <property type="project" value="UniProtKB-KW"/>
</dbReference>
<dbReference type="PANTHER" id="PTHR45528:SF1">
    <property type="entry name" value="SENSOR HISTIDINE KINASE CPXA"/>
    <property type="match status" value="1"/>
</dbReference>
<evidence type="ECO:0000256" key="12">
    <source>
        <dbReference type="ARBA" id="ARBA00023012"/>
    </source>
</evidence>
<dbReference type="Gene3D" id="3.30.565.10">
    <property type="entry name" value="Histidine kinase-like ATPase, C-terminal domain"/>
    <property type="match status" value="1"/>
</dbReference>